<evidence type="ECO:0000313" key="3">
    <source>
        <dbReference type="Proteomes" id="UP000283479"/>
    </source>
</evidence>
<reference evidence="2 3" key="1">
    <citation type="submission" date="2018-11" db="EMBL/GenBank/DDBJ databases">
        <title>Rhodococcus spongicola sp. nov. and Rhodococcus xishaensis sp. nov. from marine sponges.</title>
        <authorList>
            <person name="Li L."/>
            <person name="Lin H.W."/>
        </authorList>
    </citation>
    <scope>NUCLEOTIDE SEQUENCE [LARGE SCALE GENOMIC DNA]</scope>
    <source>
        <strain evidence="2 3">LHW51113</strain>
    </source>
</reference>
<dbReference type="EMBL" id="RKLO01000003">
    <property type="protein sequence ID" value="RVW03031.1"/>
    <property type="molecule type" value="Genomic_DNA"/>
</dbReference>
<evidence type="ECO:0000256" key="1">
    <source>
        <dbReference type="SAM" id="Phobius"/>
    </source>
</evidence>
<evidence type="ECO:0000313" key="2">
    <source>
        <dbReference type="EMBL" id="RVW03031.1"/>
    </source>
</evidence>
<protein>
    <submittedName>
        <fullName evidence="2">Uncharacterized protein</fullName>
    </submittedName>
</protein>
<keyword evidence="1" id="KW-1133">Transmembrane helix</keyword>
<comment type="caution">
    <text evidence="2">The sequence shown here is derived from an EMBL/GenBank/DDBJ whole genome shotgun (WGS) entry which is preliminary data.</text>
</comment>
<keyword evidence="1" id="KW-0472">Membrane</keyword>
<accession>A0A438AWD4</accession>
<gene>
    <name evidence="2" type="ORF">EGT50_10000</name>
</gene>
<organism evidence="2 3">
    <name type="scientific">Rhodococcus xishaensis</name>
    <dbReference type="NCBI Taxonomy" id="2487364"/>
    <lineage>
        <taxon>Bacteria</taxon>
        <taxon>Bacillati</taxon>
        <taxon>Actinomycetota</taxon>
        <taxon>Actinomycetes</taxon>
        <taxon>Mycobacteriales</taxon>
        <taxon>Nocardiaceae</taxon>
        <taxon>Rhodococcus</taxon>
    </lineage>
</organism>
<dbReference type="AlphaFoldDB" id="A0A438AWD4"/>
<keyword evidence="3" id="KW-1185">Reference proteome</keyword>
<dbReference type="Proteomes" id="UP000283479">
    <property type="component" value="Unassembled WGS sequence"/>
</dbReference>
<name>A0A438AWD4_9NOCA</name>
<dbReference type="RefSeq" id="WP_127953675.1">
    <property type="nucleotide sequence ID" value="NZ_RKLO01000003.1"/>
</dbReference>
<keyword evidence="1" id="KW-0812">Transmembrane</keyword>
<dbReference type="OrthoDB" id="9885867at2"/>
<feature type="transmembrane region" description="Helical" evidence="1">
    <location>
        <begin position="55"/>
        <end position="80"/>
    </location>
</feature>
<sequence length="83" mass="9179">MTPIVDRGELASDICMHTRTVVRTDSVGPFESCLDCSRAVDGYGQFDAVDELDEVTWIVVVWISMILFTATVGVGLIVWLRLS</sequence>
<proteinExistence type="predicted"/>